<keyword evidence="2" id="KW-1185">Reference proteome</keyword>
<evidence type="ECO:0000313" key="1">
    <source>
        <dbReference type="EMBL" id="NJP42285.1"/>
    </source>
</evidence>
<dbReference type="RefSeq" id="WP_167981118.1">
    <property type="nucleotide sequence ID" value="NZ_JAATEJ010000001.1"/>
</dbReference>
<dbReference type="Proteomes" id="UP000734511">
    <property type="component" value="Unassembled WGS sequence"/>
</dbReference>
<dbReference type="EMBL" id="JAATEJ010000001">
    <property type="protein sequence ID" value="NJP42285.1"/>
    <property type="molecule type" value="Genomic_DNA"/>
</dbReference>
<name>A0ABX0ZGX9_9ACTN</name>
<sequence length="46" mass="4610">MSDKTDAAWAAIAAAGATPPGTVEHDEAMARAEAAVAAAEDEHSDE</sequence>
<accession>A0ABX0ZGX9</accession>
<organism evidence="1 2">
    <name type="scientific">Actinacidiphila epipremni</name>
    <dbReference type="NCBI Taxonomy" id="2053013"/>
    <lineage>
        <taxon>Bacteria</taxon>
        <taxon>Bacillati</taxon>
        <taxon>Actinomycetota</taxon>
        <taxon>Actinomycetes</taxon>
        <taxon>Kitasatosporales</taxon>
        <taxon>Streptomycetaceae</taxon>
        <taxon>Actinacidiphila</taxon>
    </lineage>
</organism>
<comment type="caution">
    <text evidence="1">The sequence shown here is derived from an EMBL/GenBank/DDBJ whole genome shotgun (WGS) entry which is preliminary data.</text>
</comment>
<evidence type="ECO:0000313" key="2">
    <source>
        <dbReference type="Proteomes" id="UP000734511"/>
    </source>
</evidence>
<gene>
    <name evidence="1" type="ORF">HCN08_02470</name>
</gene>
<reference evidence="1 2" key="1">
    <citation type="submission" date="2020-03" db="EMBL/GenBank/DDBJ databases">
        <title>WGS of actinomycetes isolated from Thailand.</title>
        <authorList>
            <person name="Thawai C."/>
        </authorList>
    </citation>
    <scope>NUCLEOTIDE SEQUENCE [LARGE SCALE GENOMIC DNA]</scope>
    <source>
        <strain evidence="1 2">PRB2-1</strain>
    </source>
</reference>
<protein>
    <submittedName>
        <fullName evidence="1">Uncharacterized protein</fullName>
    </submittedName>
</protein>
<proteinExistence type="predicted"/>